<dbReference type="Proteomes" id="UP000269097">
    <property type="component" value="Chromosome"/>
</dbReference>
<dbReference type="SUPFAM" id="SSF141868">
    <property type="entry name" value="EAL domain-like"/>
    <property type="match status" value="1"/>
</dbReference>
<dbReference type="EMBL" id="CP033433">
    <property type="protein sequence ID" value="AYQ71502.1"/>
    <property type="molecule type" value="Genomic_DNA"/>
</dbReference>
<name>A0A3G3JTH0_9BACL</name>
<keyword evidence="3" id="KW-1185">Reference proteome</keyword>
<dbReference type="AlphaFoldDB" id="A0A3G3JTH0"/>
<dbReference type="CDD" id="cd01948">
    <property type="entry name" value="EAL"/>
    <property type="match status" value="1"/>
</dbReference>
<reference evidence="2 3" key="1">
    <citation type="submission" date="2018-10" db="EMBL/GenBank/DDBJ databases">
        <title>Genome Sequence of Cohnella sp.</title>
        <authorList>
            <person name="Srinivasan S."/>
            <person name="Kim M.K."/>
        </authorList>
    </citation>
    <scope>NUCLEOTIDE SEQUENCE [LARGE SCALE GENOMIC DNA]</scope>
    <source>
        <strain evidence="2 3">18JY8-7</strain>
    </source>
</reference>
<sequence>MRSAIDGGMAPMDMFTRDPWGRSGTWPEAGALGLIGLDLPLYGTHEGPLPDAEEPVRWNAWLSRVLGGDAVRFGDRIGSHLWLFADMSGIETARSLVDLEGLARKLRERLLADSDELLGVRAGFHHRADRGYGAAVVAGPASRPFQHRLYEAFLMAASKLSGWGRTEKETQAGLEMERILREGDIRSAYQPIFHLRGGHLYGYEALTRCPKGSLFDGPLALFRFADREGYSFALDRLARETAIRSCPLLGPKQKIFINVNSGIMKDPHFVSGQTRQWLAARGLQPGQVVLELTERDSIDDFEEAKQMLDHYRSQGYEIAIDDAGAGYSSLQAIVELKPDYIKLDKSLVQNADRDEMKLQMLRTFVRFSKRMRIRTVAEGIETPEELQLVRKMGIDFGQGFLIGRPSEHPILAFPAGIGLG</sequence>
<evidence type="ECO:0000313" key="2">
    <source>
        <dbReference type="EMBL" id="AYQ71502.1"/>
    </source>
</evidence>
<evidence type="ECO:0000313" key="3">
    <source>
        <dbReference type="Proteomes" id="UP000269097"/>
    </source>
</evidence>
<dbReference type="InterPro" id="IPR050706">
    <property type="entry name" value="Cyclic-di-GMP_PDE-like"/>
</dbReference>
<dbReference type="SMART" id="SM00052">
    <property type="entry name" value="EAL"/>
    <property type="match status" value="1"/>
</dbReference>
<protein>
    <submittedName>
        <fullName evidence="2">EAL domain-containing protein</fullName>
    </submittedName>
</protein>
<dbReference type="InterPro" id="IPR001633">
    <property type="entry name" value="EAL_dom"/>
</dbReference>
<dbReference type="KEGG" id="coh:EAV92_02240"/>
<gene>
    <name evidence="2" type="ORF">EAV92_02240</name>
</gene>
<proteinExistence type="predicted"/>
<dbReference type="Gene3D" id="3.20.20.450">
    <property type="entry name" value="EAL domain"/>
    <property type="match status" value="1"/>
</dbReference>
<dbReference type="Pfam" id="PF00563">
    <property type="entry name" value="EAL"/>
    <property type="match status" value="1"/>
</dbReference>
<dbReference type="GO" id="GO:0071111">
    <property type="term" value="F:cyclic-guanylate-specific phosphodiesterase activity"/>
    <property type="evidence" value="ECO:0007669"/>
    <property type="project" value="InterPro"/>
</dbReference>
<dbReference type="PROSITE" id="PS50883">
    <property type="entry name" value="EAL"/>
    <property type="match status" value="1"/>
</dbReference>
<evidence type="ECO:0000259" key="1">
    <source>
        <dbReference type="PROSITE" id="PS50883"/>
    </source>
</evidence>
<organism evidence="2 3">
    <name type="scientific">Cohnella candidum</name>
    <dbReference type="NCBI Taxonomy" id="2674991"/>
    <lineage>
        <taxon>Bacteria</taxon>
        <taxon>Bacillati</taxon>
        <taxon>Bacillota</taxon>
        <taxon>Bacilli</taxon>
        <taxon>Bacillales</taxon>
        <taxon>Paenibacillaceae</taxon>
        <taxon>Cohnella</taxon>
    </lineage>
</organism>
<feature type="domain" description="EAL" evidence="1">
    <location>
        <begin position="169"/>
        <end position="419"/>
    </location>
</feature>
<accession>A0A3G3JTH0</accession>
<dbReference type="PANTHER" id="PTHR33121:SF76">
    <property type="entry name" value="SIGNALING PROTEIN"/>
    <property type="match status" value="1"/>
</dbReference>
<dbReference type="PANTHER" id="PTHR33121">
    <property type="entry name" value="CYCLIC DI-GMP PHOSPHODIESTERASE PDEF"/>
    <property type="match status" value="1"/>
</dbReference>
<dbReference type="InterPro" id="IPR035919">
    <property type="entry name" value="EAL_sf"/>
</dbReference>